<dbReference type="GO" id="GO:0005524">
    <property type="term" value="F:ATP binding"/>
    <property type="evidence" value="ECO:0007669"/>
    <property type="project" value="UniProtKB-KW"/>
</dbReference>
<reference evidence="8" key="1">
    <citation type="journal article" date="2023" name="Mol. Phylogenet. Evol.">
        <title>Genome-scale phylogeny and comparative genomics of the fungal order Sordariales.</title>
        <authorList>
            <person name="Hensen N."/>
            <person name="Bonometti L."/>
            <person name="Westerberg I."/>
            <person name="Brannstrom I.O."/>
            <person name="Guillou S."/>
            <person name="Cros-Aarteil S."/>
            <person name="Calhoun S."/>
            <person name="Haridas S."/>
            <person name="Kuo A."/>
            <person name="Mondo S."/>
            <person name="Pangilinan J."/>
            <person name="Riley R."/>
            <person name="LaButti K."/>
            <person name="Andreopoulos B."/>
            <person name="Lipzen A."/>
            <person name="Chen C."/>
            <person name="Yan M."/>
            <person name="Daum C."/>
            <person name="Ng V."/>
            <person name="Clum A."/>
            <person name="Steindorff A."/>
            <person name="Ohm R.A."/>
            <person name="Martin F."/>
            <person name="Silar P."/>
            <person name="Natvig D.O."/>
            <person name="Lalanne C."/>
            <person name="Gautier V."/>
            <person name="Ament-Velasquez S.L."/>
            <person name="Kruys A."/>
            <person name="Hutchinson M.I."/>
            <person name="Powell A.J."/>
            <person name="Barry K."/>
            <person name="Miller A.N."/>
            <person name="Grigoriev I.V."/>
            <person name="Debuchy R."/>
            <person name="Gladieux P."/>
            <person name="Hiltunen Thoren M."/>
            <person name="Johannesson H."/>
        </authorList>
    </citation>
    <scope>NUCLEOTIDE SEQUENCE</scope>
    <source>
        <strain evidence="8">CBS 314.62</strain>
    </source>
</reference>
<feature type="coiled-coil region" evidence="5">
    <location>
        <begin position="2208"/>
        <end position="2254"/>
    </location>
</feature>
<dbReference type="FunFam" id="3.40.50.300:FF:000216">
    <property type="entry name" value="Type VII secretion ATPase EccA"/>
    <property type="match status" value="3"/>
</dbReference>
<comment type="similarity">
    <text evidence="1">Belongs to the CbxX/CfxQ family.</text>
</comment>
<evidence type="ECO:0000259" key="7">
    <source>
        <dbReference type="SMART" id="SM00382"/>
    </source>
</evidence>
<dbReference type="PRINTS" id="PR00819">
    <property type="entry name" value="CBXCFQXSUPER"/>
</dbReference>
<comment type="caution">
    <text evidence="8">The sequence shown here is derived from an EMBL/GenBank/DDBJ whole genome shotgun (WGS) entry which is preliminary data.</text>
</comment>
<dbReference type="SMART" id="SM00382">
    <property type="entry name" value="AAA"/>
    <property type="match status" value="4"/>
</dbReference>
<feature type="coiled-coil region" evidence="5">
    <location>
        <begin position="1173"/>
        <end position="1261"/>
    </location>
</feature>
<dbReference type="Proteomes" id="UP001270362">
    <property type="component" value="Unassembled WGS sequence"/>
</dbReference>
<dbReference type="Pfam" id="PF13087">
    <property type="entry name" value="AAA_12"/>
    <property type="match status" value="1"/>
</dbReference>
<keyword evidence="9" id="KW-1185">Reference proteome</keyword>
<dbReference type="InterPro" id="IPR000641">
    <property type="entry name" value="CbxX/CfxQ"/>
</dbReference>
<dbReference type="InterPro" id="IPR041627">
    <property type="entry name" value="AAA_lid_6"/>
</dbReference>
<dbReference type="CDD" id="cd18808">
    <property type="entry name" value="SF1_C_Upf1"/>
    <property type="match status" value="1"/>
</dbReference>
<dbReference type="FunFam" id="1.10.8.60:FF:000160">
    <property type="entry name" value="WGS project CABT00000000 data, contig 2.55"/>
    <property type="match status" value="1"/>
</dbReference>
<reference evidence="8" key="2">
    <citation type="submission" date="2023-06" db="EMBL/GenBank/DDBJ databases">
        <authorList>
            <consortium name="Lawrence Berkeley National Laboratory"/>
            <person name="Haridas S."/>
            <person name="Hensen N."/>
            <person name="Bonometti L."/>
            <person name="Westerberg I."/>
            <person name="Brannstrom I.O."/>
            <person name="Guillou S."/>
            <person name="Cros-Aarteil S."/>
            <person name="Calhoun S."/>
            <person name="Kuo A."/>
            <person name="Mondo S."/>
            <person name="Pangilinan J."/>
            <person name="Riley R."/>
            <person name="Labutti K."/>
            <person name="Andreopoulos B."/>
            <person name="Lipzen A."/>
            <person name="Chen C."/>
            <person name="Yanf M."/>
            <person name="Daum C."/>
            <person name="Ng V."/>
            <person name="Clum A."/>
            <person name="Steindorff A."/>
            <person name="Ohm R."/>
            <person name="Martin F."/>
            <person name="Silar P."/>
            <person name="Natvig D."/>
            <person name="Lalanne C."/>
            <person name="Gautier V."/>
            <person name="Ament-Velasquez S.L."/>
            <person name="Kruys A."/>
            <person name="Hutchinson M.I."/>
            <person name="Powell A.J."/>
            <person name="Barry K."/>
            <person name="Miller A.N."/>
            <person name="Grigoriev I.V."/>
            <person name="Debuchy R."/>
            <person name="Gladieux P."/>
            <person name="Thoren M.H."/>
            <person name="Johannesson H."/>
        </authorList>
    </citation>
    <scope>NUCLEOTIDE SEQUENCE</scope>
    <source>
        <strain evidence="8">CBS 314.62</strain>
    </source>
</reference>
<feature type="domain" description="AAA+ ATPase" evidence="7">
    <location>
        <begin position="1888"/>
        <end position="2025"/>
    </location>
</feature>
<keyword evidence="3" id="KW-0347">Helicase</keyword>
<evidence type="ECO:0000313" key="9">
    <source>
        <dbReference type="Proteomes" id="UP001270362"/>
    </source>
</evidence>
<feature type="domain" description="AAA+ ATPase" evidence="7">
    <location>
        <begin position="502"/>
        <end position="942"/>
    </location>
</feature>
<keyword evidence="2" id="KW-0547">Nucleotide-binding</keyword>
<feature type="domain" description="AAA+ ATPase" evidence="7">
    <location>
        <begin position="1336"/>
        <end position="1472"/>
    </location>
</feature>
<protein>
    <submittedName>
        <fullName evidence="8">P-loop containing nucleoside triphosphate hydrolase protein</fullName>
    </submittedName>
</protein>
<feature type="domain" description="AAA+ ATPase" evidence="7">
    <location>
        <begin position="1614"/>
        <end position="1728"/>
    </location>
</feature>
<dbReference type="Pfam" id="PF13086">
    <property type="entry name" value="AAA_11"/>
    <property type="match status" value="1"/>
</dbReference>
<dbReference type="FunFam" id="1.10.8.60:FF:000159">
    <property type="entry name" value="p-loop containing nucleoside triphosphate hydrolase protein"/>
    <property type="match status" value="1"/>
</dbReference>
<dbReference type="InterPro" id="IPR003959">
    <property type="entry name" value="ATPase_AAA_core"/>
</dbReference>
<accession>A0AAE0WYT5</accession>
<evidence type="ECO:0000256" key="2">
    <source>
        <dbReference type="ARBA" id="ARBA00022741"/>
    </source>
</evidence>
<dbReference type="FunFam" id="3.40.50.300:FF:001660">
    <property type="entry name" value="NF-X1 finger and helicase protein, putative"/>
    <property type="match status" value="1"/>
</dbReference>
<keyword evidence="4" id="KW-0067">ATP-binding</keyword>
<dbReference type="CDD" id="cd17936">
    <property type="entry name" value="EEXXEc_NFX1"/>
    <property type="match status" value="1"/>
</dbReference>
<dbReference type="InterPro" id="IPR041677">
    <property type="entry name" value="DNA2/NAM7_AAA_11"/>
</dbReference>
<sequence length="2294" mass="254483">MASTASQVDSRRASRLRALFRNTLSGENIITTSQNAQLFLEAIQAQDSPSKCIESIVSSKPGLDALGSAVRANLSASFVVSHSLGFLRYLSDPAIKALADGQILEKVLVTLAEPRTFWQALVNHFNNRLVPEESLYPFAWLCLELLSLPAKSGVDVVEDVEVILERNDFLKAQSHDTRNLAYKIKKVLQIRTSPQQAGATAGGPGGRHDNDHASFRQIAIYPTTDEFLSKSQPFYRTLREVLDISAETRAAVHIDNQFRLLREDMLAELREDLQVAIGSKPEKGRRPALALKQLVPVGLDVGGGDNASQSRYKKCHLLLQCYDGLQFLTNMEPPARKSFLKDQPSLLRHQAFGVLTQNKEILGFAFINRDVDLLIGSPPVVSLQLTDSDGLRKVLLALKLDTAAAVQFILVDTPVFAYEPVLVGLKAITDLPLQDALVTPAAEDAEVEPMVQSRLAPLVSRLRELAASDSIERMELVDLPKCIGEQVQVDASQLESLIHALSRPLSLIQGPPGTGKSFIGAQAAQYLFDADMRILVLSYTNHALDQFMDDLAGVNMPLSSMARLGSKGKCAPSTVPLLLSEQKNTNGYRRSHEAWAIINSLRNNAQDSAGELHKAFRAYQALSVTWQDLSEYLEFEDPRFHEAFSVPPEALERGGGGGGRGGWKRVGKKGKQVGPEYLFQRWIKGEDAGVFRNDLPPAAGVVWDIPSSSRGELLERWTSSLLNEGIETLQELVRQFNDTQEEIDVQFSEGDAHTLRQKRVLGCTTTGAAKYARLLRAFKPDVIIVEEAGEILESHILTALTSSVKQMILIGDHKQLRPKINNYGLSVEKGEGYDLNRSLFERLIMQGSPHTTLRQQHRMAPEISVFPRALTYPDLIDGLPKTGHRPAVRGLQDRVVFLNHGKLEESDGRLRERRDPSTKQSKTNLFEAEMVLRCIIYFGQQGYSSEQIVVLTPYLGQLRALRDTLDKNEHDPALSDLDRRELIRAGLITEAAAKVDRKPIRISTIDNYQGEESDIVIASLTRSNESADIGFMSAPERLNVLITRARNCLVLIGNMSTFINSKKGATTWQPFFELLKTRNHLYDGLPVRCEQHPDTTALLQEPIDFLKSCPDGGCNAPCNAKLKCGIHSCSSRCHRVTDHSKAECNRLIDKKCERGHKARVRCGRQGDGCQKCIKEDQEQERRIKRNLQLEEERLHRQEAYMRQLNEIQDEIDHQRRLTKYQTEEDEQKKTLEQQRADLAALKNTEARIRLQKQQKAEAARKLAAREAVRHGDISTKGVKKPEEAEWKLLKNLEGAQSSSLDTLMGMIGLEEIKQEFLSIKSKVDTGLRQGISLASERFGCCMLGNPGTGKTTVARLYAKFLAELCIIPGTTFKETTGSALANTGVSGCKKLLDDILNDGGGVLFIDEAYQLTSGANPGGGAVLDFLLAEVENLTGKVVFVLAGYNKQMETFYAHNPGLPSRFPHDFKFADYTDDELLRILEVKVNKRYNSAMVCEDGLGGLYCRIVARRVGRGRGREGFGNARAMENTLAVIARRQVDRLRRERKAGAKSDDFFLSKEDLIGPEPGEALAKCGAWKKLQELIGLGAVKDAVKALVDSIKQTYQRELDEQPPIQYSLNKVFLGNPGTGKTTVAKLYGEVLVALGLLSKGEVIVKNPSDFTGSVLGESEKLTKGILASAAGKVLVIDEAYGLYGGTTGDIYKTAVIDTIVAEVQSVPGEDRCVLLLGYADQMETMFQHVNPGLARRFPIASGFVFDDFSDDELRKIFALKIKQQGYQATGQATDVAMEMLKLARNRPNFGNAGEIDILLDAAKARQQRRVSAGKVAAAAAAFLEAQDFDKDFDRAQRSETNVRKLFEGTVGCEETVQLLEGYQETVRTYKSLDMDPRENIPFNFLFCGPPGTGKTTTARKMGKVFYDMGFISTAKVVECSATDLIGQYVGHTGPKVLNVLDKALGRVLFIDEAYRLAEGHFAKEAVDELVDSVTKAKYHKKLIIILAGYKNEIDRLLSVNPGLTSRFPEVVTFRALTPDECIALLLQLLQEQKAVLKEKGKDFDLASLESPTPAFRHSLLTTFASLAAQGNWASARDVQQIAKAVFRTALQAREEVARGRIVLRQETIEEQLRGMLNERKGRGQSLILDMPEFDEALQQIDHRPAVTTSTATEVANHAPEQQPEEEESTSDANHTIQDPRSAQRDVGVSDEVWAQLQRDRKAEEDREDEYRRLVEECKRATAAAREKIVKRLVEEERRRKEEARKREKLALMGACPAGLAWIRQDSGGYRCTGGSHWVSDAALGNV</sequence>
<name>A0AAE0WYT5_9PEZI</name>
<dbReference type="Pfam" id="PF17866">
    <property type="entry name" value="AAA_lid_6"/>
    <property type="match status" value="1"/>
</dbReference>
<dbReference type="InterPro" id="IPR050773">
    <property type="entry name" value="CbxX/CfxQ_RuBisCO_ESX"/>
</dbReference>
<dbReference type="GO" id="GO:0016887">
    <property type="term" value="F:ATP hydrolysis activity"/>
    <property type="evidence" value="ECO:0007669"/>
    <property type="project" value="InterPro"/>
</dbReference>
<evidence type="ECO:0000256" key="3">
    <source>
        <dbReference type="ARBA" id="ARBA00022806"/>
    </source>
</evidence>
<proteinExistence type="inferred from homology"/>
<dbReference type="Pfam" id="PF00004">
    <property type="entry name" value="AAA"/>
    <property type="match status" value="3"/>
</dbReference>
<keyword evidence="8" id="KW-0378">Hydrolase</keyword>
<dbReference type="Gene3D" id="3.40.50.300">
    <property type="entry name" value="P-loop containing nucleotide triphosphate hydrolases"/>
    <property type="match status" value="6"/>
</dbReference>
<dbReference type="CDD" id="cd00009">
    <property type="entry name" value="AAA"/>
    <property type="match status" value="3"/>
</dbReference>
<dbReference type="EMBL" id="JAULSO010000009">
    <property type="protein sequence ID" value="KAK3680858.1"/>
    <property type="molecule type" value="Genomic_DNA"/>
</dbReference>
<dbReference type="PANTHER" id="PTHR43392:SF2">
    <property type="entry name" value="AAA-TYPE ATPASE FAMILY PROTEIN _ ANKYRIN REPEAT FAMILY PROTEIN"/>
    <property type="match status" value="1"/>
</dbReference>
<dbReference type="InterPro" id="IPR003593">
    <property type="entry name" value="AAA+_ATPase"/>
</dbReference>
<dbReference type="SUPFAM" id="SSF52540">
    <property type="entry name" value="P-loop containing nucleoside triphosphate hydrolases"/>
    <property type="match status" value="4"/>
</dbReference>
<dbReference type="InterPro" id="IPR027417">
    <property type="entry name" value="P-loop_NTPase"/>
</dbReference>
<feature type="compositionally biased region" description="Polar residues" evidence="6">
    <location>
        <begin position="2178"/>
        <end position="2188"/>
    </location>
</feature>
<keyword evidence="5" id="KW-0175">Coiled coil</keyword>
<evidence type="ECO:0000313" key="8">
    <source>
        <dbReference type="EMBL" id="KAK3680858.1"/>
    </source>
</evidence>
<gene>
    <name evidence="8" type="ORF">B0T22DRAFT_531434</name>
</gene>
<evidence type="ECO:0000256" key="6">
    <source>
        <dbReference type="SAM" id="MobiDB-lite"/>
    </source>
</evidence>
<feature type="region of interest" description="Disordered" evidence="6">
    <location>
        <begin position="648"/>
        <end position="668"/>
    </location>
</feature>
<evidence type="ECO:0000256" key="4">
    <source>
        <dbReference type="ARBA" id="ARBA00022840"/>
    </source>
</evidence>
<dbReference type="GO" id="GO:0004386">
    <property type="term" value="F:helicase activity"/>
    <property type="evidence" value="ECO:0007669"/>
    <property type="project" value="InterPro"/>
</dbReference>
<dbReference type="PANTHER" id="PTHR43392">
    <property type="entry name" value="AAA-TYPE ATPASE FAMILY PROTEIN / ANKYRIN REPEAT FAMILY PROTEIN"/>
    <property type="match status" value="1"/>
</dbReference>
<dbReference type="Gene3D" id="1.10.8.60">
    <property type="match status" value="2"/>
</dbReference>
<evidence type="ECO:0000256" key="1">
    <source>
        <dbReference type="ARBA" id="ARBA00010378"/>
    </source>
</evidence>
<feature type="region of interest" description="Disordered" evidence="6">
    <location>
        <begin position="2157"/>
        <end position="2198"/>
    </location>
</feature>
<organism evidence="8 9">
    <name type="scientific">Podospora appendiculata</name>
    <dbReference type="NCBI Taxonomy" id="314037"/>
    <lineage>
        <taxon>Eukaryota</taxon>
        <taxon>Fungi</taxon>
        <taxon>Dikarya</taxon>
        <taxon>Ascomycota</taxon>
        <taxon>Pezizomycotina</taxon>
        <taxon>Sordariomycetes</taxon>
        <taxon>Sordariomycetidae</taxon>
        <taxon>Sordariales</taxon>
        <taxon>Podosporaceae</taxon>
        <taxon>Podospora</taxon>
    </lineage>
</organism>
<dbReference type="InterPro" id="IPR041679">
    <property type="entry name" value="DNA2/NAM7-like_C"/>
</dbReference>
<dbReference type="CDD" id="cd06008">
    <property type="entry name" value="NF-X1-zinc-finger"/>
    <property type="match status" value="1"/>
</dbReference>
<dbReference type="InterPro" id="IPR047187">
    <property type="entry name" value="SF1_C_Upf1"/>
</dbReference>
<evidence type="ECO:0000256" key="5">
    <source>
        <dbReference type="SAM" id="Coils"/>
    </source>
</evidence>